<dbReference type="GO" id="GO:0005741">
    <property type="term" value="C:mitochondrial outer membrane"/>
    <property type="evidence" value="ECO:0007669"/>
    <property type="project" value="UniProtKB-SubCell"/>
</dbReference>
<evidence type="ECO:0000256" key="1">
    <source>
        <dbReference type="ARBA" id="ARBA00004374"/>
    </source>
</evidence>
<name>A0A292PYA0_9PEZI</name>
<evidence type="ECO:0000256" key="3">
    <source>
        <dbReference type="ARBA" id="ARBA00022452"/>
    </source>
</evidence>
<accession>A0A292PYA0</accession>
<proteinExistence type="inferred from homology"/>
<evidence type="ECO:0000313" key="8">
    <source>
        <dbReference type="EMBL" id="CUS11771.1"/>
    </source>
</evidence>
<comment type="similarity">
    <text evidence="2">Belongs to the SAM50/omp85 family.</text>
</comment>
<gene>
    <name evidence="8" type="ORF">GSTUAT00004226001</name>
</gene>
<feature type="region of interest" description="Disordered" evidence="6">
    <location>
        <begin position="353"/>
        <end position="372"/>
    </location>
</feature>
<dbReference type="Proteomes" id="UP001412239">
    <property type="component" value="Unassembled WGS sequence"/>
</dbReference>
<reference evidence="8" key="1">
    <citation type="submission" date="2015-10" db="EMBL/GenBank/DDBJ databases">
        <authorList>
            <person name="Regsiter A."/>
            <person name="william w."/>
        </authorList>
    </citation>
    <scope>NUCLEOTIDE SEQUENCE</scope>
    <source>
        <strain evidence="8">Montdore</strain>
    </source>
</reference>
<keyword evidence="4" id="KW-0812">Transmembrane</keyword>
<protein>
    <recommendedName>
        <fullName evidence="7">Bacterial surface antigen (D15) domain-containing protein</fullName>
    </recommendedName>
</protein>
<dbReference type="Pfam" id="PF01103">
    <property type="entry name" value="Omp85"/>
    <property type="match status" value="1"/>
</dbReference>
<keyword evidence="5" id="KW-0472">Membrane</keyword>
<keyword evidence="9" id="KW-1185">Reference proteome</keyword>
<dbReference type="EMBL" id="LN891013">
    <property type="protein sequence ID" value="CUS11771.1"/>
    <property type="molecule type" value="Genomic_DNA"/>
</dbReference>
<evidence type="ECO:0000256" key="4">
    <source>
        <dbReference type="ARBA" id="ARBA00022692"/>
    </source>
</evidence>
<keyword evidence="3" id="KW-1134">Transmembrane beta strand</keyword>
<dbReference type="InterPro" id="IPR000184">
    <property type="entry name" value="Bac_surfAg_D15"/>
</dbReference>
<dbReference type="FunFam" id="2.40.160.50:FF:000008">
    <property type="entry name" value="Mitochondrial outer membrane beta-barrel protein Tob55"/>
    <property type="match status" value="1"/>
</dbReference>
<dbReference type="Gene3D" id="2.40.160.50">
    <property type="entry name" value="membrane protein fhac: a member of the omp85/tpsb transporter family"/>
    <property type="match status" value="1"/>
</dbReference>
<evidence type="ECO:0000259" key="7">
    <source>
        <dbReference type="Pfam" id="PF01103"/>
    </source>
</evidence>
<evidence type="ECO:0000313" key="9">
    <source>
        <dbReference type="Proteomes" id="UP001412239"/>
    </source>
</evidence>
<dbReference type="PANTHER" id="PTHR12815:SF18">
    <property type="entry name" value="SORTING AND ASSEMBLY MACHINERY COMPONENT 50 HOMOLOG"/>
    <property type="match status" value="1"/>
</dbReference>
<organism evidence="8 9">
    <name type="scientific">Tuber aestivum</name>
    <name type="common">summer truffle</name>
    <dbReference type="NCBI Taxonomy" id="59557"/>
    <lineage>
        <taxon>Eukaryota</taxon>
        <taxon>Fungi</taxon>
        <taxon>Dikarya</taxon>
        <taxon>Ascomycota</taxon>
        <taxon>Pezizomycotina</taxon>
        <taxon>Pezizomycetes</taxon>
        <taxon>Pezizales</taxon>
        <taxon>Tuberaceae</taxon>
        <taxon>Tuber</taxon>
    </lineage>
</organism>
<feature type="domain" description="Bacterial surface antigen (D15)" evidence="7">
    <location>
        <begin position="173"/>
        <end position="504"/>
    </location>
</feature>
<evidence type="ECO:0000256" key="6">
    <source>
        <dbReference type="SAM" id="MobiDB-lite"/>
    </source>
</evidence>
<dbReference type="AlphaFoldDB" id="A0A292PYA0"/>
<dbReference type="GO" id="GO:0045040">
    <property type="term" value="P:protein insertion into mitochondrial outer membrane"/>
    <property type="evidence" value="ECO:0007669"/>
    <property type="project" value="TreeGrafter"/>
</dbReference>
<sequence>MASSPSTGDDVLDRLKKNVDPTVLSEREVAALKRAAEHYEKARNRLKNLVDDNSTLPATISHINIDGAKNTRASFLRKVLQETFAKSREPGFTLEDALRELRRDCRTFYKFGIFHPPGLYIDSTGRENGKANLKAEISLRELSRFTLKTGTDMEGTDTGGAGGSGYLSLTYRNMFGGAESLNGYASIGTRTRSVYEVNFQAPINANPDLILETSGYASTRSHQHYSSHEEVLRGGKVGVKWGEHETGYTGVWRQITGLAEGASPVVRGDAGDSVKSSLWHTFARDRRDSHLLPTRGWMVKSESELAGWGGLGGDVAFWKSEMETQVAAPLGASGISVSAGLRGGLLYPLSTGIGDNSKPPQPSRINDRFQLGGPTDVRGFRESGLGPRYGNDSVGGDVYMSGGANIYFPLPKVGPKKPLRLQAFVNSGRLVGLQGLSEGDGNVNSSVVGAFKELSNGMPSAAAGVGLVYAHPIARFELNFCLPLVKRSGERGRKGLQLGIGINFR</sequence>
<dbReference type="InterPro" id="IPR039910">
    <property type="entry name" value="D15-like"/>
</dbReference>
<evidence type="ECO:0000256" key="5">
    <source>
        <dbReference type="ARBA" id="ARBA00023136"/>
    </source>
</evidence>
<evidence type="ECO:0000256" key="2">
    <source>
        <dbReference type="ARBA" id="ARBA00010913"/>
    </source>
</evidence>
<dbReference type="PANTHER" id="PTHR12815">
    <property type="entry name" value="SORTING AND ASSEMBLY MACHINERY SAMM50 PROTEIN FAMILY MEMBER"/>
    <property type="match status" value="1"/>
</dbReference>
<comment type="subcellular location">
    <subcellularLocation>
        <location evidence="1">Mitochondrion outer membrane</location>
        <topology evidence="1">Multi-pass membrane protein</topology>
    </subcellularLocation>
</comment>